<dbReference type="SUPFAM" id="SSF142906">
    <property type="entry name" value="YjbR-like"/>
    <property type="match status" value="1"/>
</dbReference>
<keyword evidence="2" id="KW-1185">Reference proteome</keyword>
<protein>
    <submittedName>
        <fullName evidence="1">MmcQ/YjbR family DNA-binding protein</fullName>
    </submittedName>
</protein>
<accession>A0ABU8QSC3</accession>
<dbReference type="Proteomes" id="UP001380290">
    <property type="component" value="Unassembled WGS sequence"/>
</dbReference>
<dbReference type="InterPro" id="IPR058532">
    <property type="entry name" value="YjbR/MT2646/Rv2570-like"/>
</dbReference>
<reference evidence="1 2" key="1">
    <citation type="submission" date="2024-02" db="EMBL/GenBank/DDBJ databases">
        <title>Identification of pathogenicity and growth-promoting function of Pseudomonas putida variant.</title>
        <authorList>
            <person name="Sun J."/>
        </authorList>
    </citation>
    <scope>NUCLEOTIDE SEQUENCE [LARGE SCALE GENOMIC DNA]</scope>
    <source>
        <strain evidence="1 2">A03</strain>
    </source>
</reference>
<dbReference type="InterPro" id="IPR007351">
    <property type="entry name" value="YjbR"/>
</dbReference>
<proteinExistence type="predicted"/>
<dbReference type="Pfam" id="PF04237">
    <property type="entry name" value="YjbR"/>
    <property type="match status" value="1"/>
</dbReference>
<gene>
    <name evidence="1" type="ORF">V7S98_10000</name>
</gene>
<dbReference type="GO" id="GO:0003677">
    <property type="term" value="F:DNA binding"/>
    <property type="evidence" value="ECO:0007669"/>
    <property type="project" value="UniProtKB-KW"/>
</dbReference>
<organism evidence="1 2">
    <name type="scientific">Pseudomonas farsensis</name>
    <dbReference type="NCBI Taxonomy" id="2745492"/>
    <lineage>
        <taxon>Bacteria</taxon>
        <taxon>Pseudomonadati</taxon>
        <taxon>Pseudomonadota</taxon>
        <taxon>Gammaproteobacteria</taxon>
        <taxon>Pseudomonadales</taxon>
        <taxon>Pseudomonadaceae</taxon>
        <taxon>Pseudomonas</taxon>
    </lineage>
</organism>
<name>A0ABU8QSC3_9PSED</name>
<comment type="caution">
    <text evidence="1">The sequence shown here is derived from an EMBL/GenBank/DDBJ whole genome shotgun (WGS) entry which is preliminary data.</text>
</comment>
<keyword evidence="1" id="KW-0238">DNA-binding</keyword>
<sequence length="127" mass="13965">MSDKGMTEAQVAAFCLALPGAREDYKWGGIRVFSIAGNKMFAVMDLAGAGLSFKVADELFLGYCDRPGIRPAPYLARAKWVSVAPPYPMGGEELRDLLRRSHQLVVKRLPKRTQVGLLLDALPQNKC</sequence>
<dbReference type="InterPro" id="IPR038056">
    <property type="entry name" value="YjbR-like_sf"/>
</dbReference>
<dbReference type="Gene3D" id="3.90.1150.30">
    <property type="match status" value="1"/>
</dbReference>
<dbReference type="PANTHER" id="PTHR35145">
    <property type="entry name" value="CYTOPLASMIC PROTEIN-RELATED"/>
    <property type="match status" value="1"/>
</dbReference>
<dbReference type="PANTHER" id="PTHR35145:SF1">
    <property type="entry name" value="CYTOPLASMIC PROTEIN"/>
    <property type="match status" value="1"/>
</dbReference>
<dbReference type="EMBL" id="JBBHLC010000021">
    <property type="protein sequence ID" value="MEJ5863556.1"/>
    <property type="molecule type" value="Genomic_DNA"/>
</dbReference>
<evidence type="ECO:0000313" key="2">
    <source>
        <dbReference type="Proteomes" id="UP001380290"/>
    </source>
</evidence>
<evidence type="ECO:0000313" key="1">
    <source>
        <dbReference type="EMBL" id="MEJ5863556.1"/>
    </source>
</evidence>